<dbReference type="InterPro" id="IPR000825">
    <property type="entry name" value="SUF_FeS_clus_asmbl_SufBD_core"/>
</dbReference>
<dbReference type="Pfam" id="PF01458">
    <property type="entry name" value="SUFBD_core"/>
    <property type="match status" value="1"/>
</dbReference>
<evidence type="ECO:0000313" key="3">
    <source>
        <dbReference type="Proteomes" id="UP000255423"/>
    </source>
</evidence>
<accession>A0A380S840</accession>
<dbReference type="PANTHER" id="PTHR43575:SF1">
    <property type="entry name" value="PROTEIN ABCI7, CHLOROPLASTIC"/>
    <property type="match status" value="1"/>
</dbReference>
<evidence type="ECO:0000313" key="2">
    <source>
        <dbReference type="EMBL" id="SUQ26022.1"/>
    </source>
</evidence>
<dbReference type="RefSeq" id="WP_109573618.1">
    <property type="nucleotide sequence ID" value="NZ_UHJL01000005.1"/>
</dbReference>
<dbReference type="EMBL" id="UHJL01000005">
    <property type="protein sequence ID" value="SUQ26022.1"/>
    <property type="molecule type" value="Genomic_DNA"/>
</dbReference>
<dbReference type="Proteomes" id="UP000255423">
    <property type="component" value="Unassembled WGS sequence"/>
</dbReference>
<dbReference type="PANTHER" id="PTHR43575">
    <property type="entry name" value="PROTEIN ABCI7, CHLOROPLASTIC"/>
    <property type="match status" value="1"/>
</dbReference>
<organism evidence="2 3">
    <name type="scientific">Fibrobacter succinogenes</name>
    <name type="common">Bacteroides succinogenes</name>
    <dbReference type="NCBI Taxonomy" id="833"/>
    <lineage>
        <taxon>Bacteria</taxon>
        <taxon>Pseudomonadati</taxon>
        <taxon>Fibrobacterota</taxon>
        <taxon>Fibrobacteria</taxon>
        <taxon>Fibrobacterales</taxon>
        <taxon>Fibrobacteraceae</taxon>
        <taxon>Fibrobacter</taxon>
    </lineage>
</organism>
<dbReference type="SUPFAM" id="SSF101960">
    <property type="entry name" value="Stabilizer of iron transporter SufD"/>
    <property type="match status" value="1"/>
</dbReference>
<name>A0A380S840_FIBSU</name>
<protein>
    <submittedName>
        <fullName evidence="2">Fe-S cluster assembly protein SufD</fullName>
    </submittedName>
</protein>
<reference evidence="2 3" key="1">
    <citation type="submission" date="2017-08" db="EMBL/GenBank/DDBJ databases">
        <authorList>
            <person name="de Groot N.N."/>
        </authorList>
    </citation>
    <scope>NUCLEOTIDE SEQUENCE [LARGE SCALE GENOMIC DNA]</scope>
    <source>
        <strain evidence="2 3">HM2</strain>
    </source>
</reference>
<dbReference type="GO" id="GO:0016226">
    <property type="term" value="P:iron-sulfur cluster assembly"/>
    <property type="evidence" value="ECO:0007669"/>
    <property type="project" value="InterPro"/>
</dbReference>
<dbReference type="InterPro" id="IPR037284">
    <property type="entry name" value="SUF_FeS_clus_asmbl_SufBD_sf"/>
</dbReference>
<sequence length="344" mass="37655">MNAEFIQNLPTAEQAIARLRELGMPRRNNELWSFFPVAKIPTPEFMGTDFATAPKTSPAAASANQETDFAALLPIANQARPMIREIVPGAAEMAMLKCNNDFGHTVLDIGKGAKVSLEILDNKVTHDIAAERFDINVGENADVEIFFANPACDLPLRFRHFNINQAAGANVRFSSICKDTAIGRVSVECHLKGEGANFDYRSLHVLDGEASQHSRLTIYHEAPHTTSTQLARNLLSGSARVSYDGSVIVGYDCTGVNSSQLVNTILLSEDASVSVKPVLKIYHDDVECTHGNTVGELDAEQMFYLVSRGIPKKSAQEMLMRSFAQETFLPLPDSPAKKRLMSSL</sequence>
<evidence type="ECO:0000259" key="1">
    <source>
        <dbReference type="Pfam" id="PF01458"/>
    </source>
</evidence>
<dbReference type="InterPro" id="IPR055346">
    <property type="entry name" value="Fe-S_cluster_assembly_SufBD"/>
</dbReference>
<gene>
    <name evidence="2" type="ORF">SAMN05661053_2826</name>
</gene>
<dbReference type="AlphaFoldDB" id="A0A380S840"/>
<proteinExistence type="predicted"/>
<feature type="domain" description="SUF system FeS cluster assembly SufBD core" evidence="1">
    <location>
        <begin position="101"/>
        <end position="323"/>
    </location>
</feature>